<sequence>MTVVGLRCSLEVVPEIMVIILCLPLLGSTLTDNLLIAINSLKLAHLPNTTLIAVHLTSITPFLSAPSANTDPLSGHDSTSYGPSPQNDKPQIPEHHIHPQNPRPNKRHISSHRSASGTPSVDQAESITSENSGTSPSFVESDDSFTHTTSRATQTGRLPRSIPGSGIHNILGSSSEMGSSDVHQRLKRYAPPEDMSQATKRAMLVLTVTEIGVSVDELFSDRRQSSPGNWSRFPESSRMSAHDYCLRGWMKDLLYKIKVNTREELIVRIMDAAALIRNSPDKLRNATRDS</sequence>
<feature type="compositionally biased region" description="Polar residues" evidence="1">
    <location>
        <begin position="146"/>
        <end position="156"/>
    </location>
</feature>
<organism evidence="2 3">
    <name type="scientific">Periplaneta americana</name>
    <name type="common">American cockroach</name>
    <name type="synonym">Blatta americana</name>
    <dbReference type="NCBI Taxonomy" id="6978"/>
    <lineage>
        <taxon>Eukaryota</taxon>
        <taxon>Metazoa</taxon>
        <taxon>Ecdysozoa</taxon>
        <taxon>Arthropoda</taxon>
        <taxon>Hexapoda</taxon>
        <taxon>Insecta</taxon>
        <taxon>Pterygota</taxon>
        <taxon>Neoptera</taxon>
        <taxon>Polyneoptera</taxon>
        <taxon>Dictyoptera</taxon>
        <taxon>Blattodea</taxon>
        <taxon>Blattoidea</taxon>
        <taxon>Blattidae</taxon>
        <taxon>Blattinae</taxon>
        <taxon>Periplaneta</taxon>
    </lineage>
</organism>
<dbReference type="Proteomes" id="UP001148838">
    <property type="component" value="Unassembled WGS sequence"/>
</dbReference>
<evidence type="ECO:0000256" key="1">
    <source>
        <dbReference type="SAM" id="MobiDB-lite"/>
    </source>
</evidence>
<keyword evidence="3" id="KW-1185">Reference proteome</keyword>
<gene>
    <name evidence="2" type="ORF">ANN_24532</name>
</gene>
<name>A0ABQ8S3S1_PERAM</name>
<dbReference type="EMBL" id="JAJSOF020000037">
    <property type="protein sequence ID" value="KAJ4428495.1"/>
    <property type="molecule type" value="Genomic_DNA"/>
</dbReference>
<feature type="compositionally biased region" description="Polar residues" evidence="1">
    <location>
        <begin position="68"/>
        <end position="89"/>
    </location>
</feature>
<accession>A0ABQ8S3S1</accession>
<evidence type="ECO:0000313" key="3">
    <source>
        <dbReference type="Proteomes" id="UP001148838"/>
    </source>
</evidence>
<comment type="caution">
    <text evidence="2">The sequence shown here is derived from an EMBL/GenBank/DDBJ whole genome shotgun (WGS) entry which is preliminary data.</text>
</comment>
<protein>
    <submittedName>
        <fullName evidence="2">Uncharacterized protein</fullName>
    </submittedName>
</protein>
<evidence type="ECO:0000313" key="2">
    <source>
        <dbReference type="EMBL" id="KAJ4428495.1"/>
    </source>
</evidence>
<proteinExistence type="predicted"/>
<feature type="compositionally biased region" description="Polar residues" evidence="1">
    <location>
        <begin position="112"/>
        <end position="138"/>
    </location>
</feature>
<reference evidence="2 3" key="1">
    <citation type="journal article" date="2022" name="Allergy">
        <title>Genome assembly and annotation of Periplaneta americana reveal a comprehensive cockroach allergen profile.</title>
        <authorList>
            <person name="Wang L."/>
            <person name="Xiong Q."/>
            <person name="Saelim N."/>
            <person name="Wang L."/>
            <person name="Nong W."/>
            <person name="Wan A.T."/>
            <person name="Shi M."/>
            <person name="Liu X."/>
            <person name="Cao Q."/>
            <person name="Hui J.H.L."/>
            <person name="Sookrung N."/>
            <person name="Leung T.F."/>
            <person name="Tungtrongchitr A."/>
            <person name="Tsui S.K.W."/>
        </authorList>
    </citation>
    <scope>NUCLEOTIDE SEQUENCE [LARGE SCALE GENOMIC DNA]</scope>
    <source>
        <strain evidence="2">PWHHKU_190912</strain>
    </source>
</reference>
<feature type="region of interest" description="Disordered" evidence="1">
    <location>
        <begin position="68"/>
        <end position="182"/>
    </location>
</feature>